<evidence type="ECO:0000256" key="1">
    <source>
        <dbReference type="SAM" id="MobiDB-lite"/>
    </source>
</evidence>
<feature type="region of interest" description="Disordered" evidence="1">
    <location>
        <begin position="1"/>
        <end position="123"/>
    </location>
</feature>
<dbReference type="EMBL" id="LFJN01000049">
    <property type="protein sequence ID" value="KPI34818.1"/>
    <property type="molecule type" value="Genomic_DNA"/>
</dbReference>
<accession>A0A0N0NHP9</accession>
<comment type="caution">
    <text evidence="2">The sequence shown here is derived from an EMBL/GenBank/DDBJ whole genome shotgun (WGS) entry which is preliminary data.</text>
</comment>
<feature type="compositionally biased region" description="Basic and acidic residues" evidence="1">
    <location>
        <begin position="108"/>
        <end position="123"/>
    </location>
</feature>
<protein>
    <submittedName>
        <fullName evidence="2">Uncharacterized protein</fullName>
    </submittedName>
</protein>
<dbReference type="AlphaFoldDB" id="A0A0N0NHP9"/>
<dbReference type="VEuPathDB" id="FungiDB:AB675_4881"/>
<organism evidence="2 3">
    <name type="scientific">Cyphellophora attinorum</name>
    <dbReference type="NCBI Taxonomy" id="1664694"/>
    <lineage>
        <taxon>Eukaryota</taxon>
        <taxon>Fungi</taxon>
        <taxon>Dikarya</taxon>
        <taxon>Ascomycota</taxon>
        <taxon>Pezizomycotina</taxon>
        <taxon>Eurotiomycetes</taxon>
        <taxon>Chaetothyriomycetidae</taxon>
        <taxon>Chaetothyriales</taxon>
        <taxon>Cyphellophoraceae</taxon>
        <taxon>Cyphellophora</taxon>
    </lineage>
</organism>
<gene>
    <name evidence="2" type="ORF">AB675_4881</name>
</gene>
<dbReference type="GeneID" id="28736928"/>
<dbReference type="Proteomes" id="UP000038010">
    <property type="component" value="Unassembled WGS sequence"/>
</dbReference>
<reference evidence="2 3" key="1">
    <citation type="submission" date="2015-06" db="EMBL/GenBank/DDBJ databases">
        <title>Draft genome of the ant-associated black yeast Phialophora attae CBS 131958.</title>
        <authorList>
            <person name="Moreno L.F."/>
            <person name="Stielow B.J."/>
            <person name="de Hoog S."/>
            <person name="Vicente V.A."/>
            <person name="Weiss V.A."/>
            <person name="de Vries M."/>
            <person name="Cruz L.M."/>
            <person name="Souza E.M."/>
        </authorList>
    </citation>
    <scope>NUCLEOTIDE SEQUENCE [LARGE SCALE GENOMIC DNA]</scope>
    <source>
        <strain evidence="2 3">CBS 131958</strain>
    </source>
</reference>
<dbReference type="RefSeq" id="XP_017994781.1">
    <property type="nucleotide sequence ID" value="XM_018145048.1"/>
</dbReference>
<feature type="compositionally biased region" description="Polar residues" evidence="1">
    <location>
        <begin position="95"/>
        <end position="105"/>
    </location>
</feature>
<name>A0A0N0NHP9_9EURO</name>
<evidence type="ECO:0000313" key="2">
    <source>
        <dbReference type="EMBL" id="KPI34818.1"/>
    </source>
</evidence>
<proteinExistence type="predicted"/>
<evidence type="ECO:0000313" key="3">
    <source>
        <dbReference type="Proteomes" id="UP000038010"/>
    </source>
</evidence>
<sequence>MVQPPQQLADGAATRDSAEQGRVSRMAQKQADGATRHASTEPKPPSGSVQELLQQPRHAAPVPAETAQPSKDAPKLPTPTRGNAETAQLRKRKPSSSCKIPSPTSKKARTESARLEHLKKCTD</sequence>
<keyword evidence="3" id="KW-1185">Reference proteome</keyword>